<dbReference type="EC" id="7.2.2.21" evidence="8"/>
<dbReference type="SUPFAM" id="SSF81653">
    <property type="entry name" value="Calcium ATPase, transduction domain A"/>
    <property type="match status" value="1"/>
</dbReference>
<sequence>MRQRKQRTAQQRTKQQKKHKTIDYTLRGLDIAMIKNVAISRPRQEAPGKIPWCFPLLLIGVRKMKFVIKHEIKGRMRIHVSQYRMSYEQADTFLYFLHSNKYVTFAKVYERTGDAVISYVGDRAEIIRTLQQFSYEKVDVPAGVIENSGRELNAKYQEKLIGKIVCRYAGRMFLPYPFRACVTTVKSVKYLWKGLQCLWRRKIEVPVLDATAIGVSIFRNDIETAGSVMFLLGIGELLEEWTHKKSVDDLARTMSLNVGKVWLKRENQEVLVPASEIRPGDEVVVHMGNVIPFDGIVSDGEAMVNQASLTGESVPVRRIVENSVYAGTVVEEGELTVLVKEVGGSSRFEKIVTMIEESEKLKSALEGKAEHLADKLVPYSLGGTALTYLLTRNVNKAISVLMVDFSCALKLAMPISVLSAIREASLYHVTVKGGKYLEAVADADTIVFDKTGTLTKAKPTVVDVVSFNGAEPDELLRIAACLEEHFPHSMAKAVVDAAQQKNLAHEEMHTKVEYIVAHGISTTIDGKRAVIGSSHFVFEDENCTIPEGKQELFDSLPKEYSHLYLAIEGKLAGVICIEDPLREEAEAVVNSLKRAGITKVVMMTGDSERTAAAIAKRVGVDEYYSEVLPEDKAGFIEKEKAAGRKVIMIGDGINDSPALSAANVGIAISDGAEIAREIADITVGSDDLYQIVTLKLLSDSLMKRIRGNYRFIVSFNLGLILCGVAGILQPTTSALLHNTSTLLISLKSMQNLLD</sequence>
<evidence type="ECO:0000256" key="2">
    <source>
        <dbReference type="ARBA" id="ARBA00006024"/>
    </source>
</evidence>
<keyword evidence="10" id="KW-1003">Cell membrane</keyword>
<keyword evidence="10" id="KW-0479">Metal-binding</keyword>
<comment type="catalytic activity">
    <reaction evidence="9">
        <text>Cd(2+)(in) + ATP + H2O = Cd(2+)(out) + ADP + phosphate + H(+)</text>
        <dbReference type="Rhea" id="RHEA:12132"/>
        <dbReference type="ChEBI" id="CHEBI:15377"/>
        <dbReference type="ChEBI" id="CHEBI:15378"/>
        <dbReference type="ChEBI" id="CHEBI:30616"/>
        <dbReference type="ChEBI" id="CHEBI:43474"/>
        <dbReference type="ChEBI" id="CHEBI:48775"/>
        <dbReference type="ChEBI" id="CHEBI:456216"/>
        <dbReference type="EC" id="7.2.2.21"/>
    </reaction>
</comment>
<dbReference type="Pfam" id="PF00702">
    <property type="entry name" value="Hydrolase"/>
    <property type="match status" value="1"/>
</dbReference>
<comment type="similarity">
    <text evidence="2 10">Belongs to the cation transport ATPase (P-type) (TC 3.A.3) family. Type IB subfamily.</text>
</comment>
<accession>A0A173UV04</accession>
<dbReference type="InterPro" id="IPR001757">
    <property type="entry name" value="P_typ_ATPase"/>
</dbReference>
<dbReference type="Gene3D" id="3.40.50.1000">
    <property type="entry name" value="HAD superfamily/HAD-like"/>
    <property type="match status" value="1"/>
</dbReference>
<dbReference type="GO" id="GO:0016887">
    <property type="term" value="F:ATP hydrolysis activity"/>
    <property type="evidence" value="ECO:0007669"/>
    <property type="project" value="InterPro"/>
</dbReference>
<evidence type="ECO:0000256" key="3">
    <source>
        <dbReference type="ARBA" id="ARBA00022539"/>
    </source>
</evidence>
<name>A0A173UV04_9FIRM</name>
<proteinExistence type="inferred from homology"/>
<dbReference type="SFLD" id="SFLDS00003">
    <property type="entry name" value="Haloacid_Dehalogenase"/>
    <property type="match status" value="1"/>
</dbReference>
<dbReference type="InterPro" id="IPR027256">
    <property type="entry name" value="P-typ_ATPase_IB"/>
</dbReference>
<dbReference type="GO" id="GO:0005524">
    <property type="term" value="F:ATP binding"/>
    <property type="evidence" value="ECO:0007669"/>
    <property type="project" value="UniProtKB-UniRule"/>
</dbReference>
<gene>
    <name evidence="12" type="primary">actP</name>
    <name evidence="12" type="ORF">ERS852572_02340</name>
</gene>
<dbReference type="InterPro" id="IPR018303">
    <property type="entry name" value="ATPase_P-typ_P_site"/>
</dbReference>
<dbReference type="STRING" id="166486.ERS852572_02340"/>
<dbReference type="GO" id="GO:0005886">
    <property type="term" value="C:plasma membrane"/>
    <property type="evidence" value="ECO:0007669"/>
    <property type="project" value="UniProtKB-SubCell"/>
</dbReference>
<evidence type="ECO:0000256" key="10">
    <source>
        <dbReference type="RuleBase" id="RU362081"/>
    </source>
</evidence>
<dbReference type="Gene3D" id="2.70.150.10">
    <property type="entry name" value="Calcium-transporting ATPase, cytoplasmic transduction domain A"/>
    <property type="match status" value="1"/>
</dbReference>
<comment type="subcellular location">
    <subcellularLocation>
        <location evidence="10">Cell membrane</location>
    </subcellularLocation>
    <subcellularLocation>
        <location evidence="1">Membrane</location>
        <topology evidence="1">Multi-pass membrane protein</topology>
    </subcellularLocation>
</comment>
<dbReference type="InterPro" id="IPR044492">
    <property type="entry name" value="P_typ_ATPase_HD_dom"/>
</dbReference>
<evidence type="ECO:0000313" key="12">
    <source>
        <dbReference type="EMBL" id="CUN18779.1"/>
    </source>
</evidence>
<dbReference type="SUPFAM" id="SSF56784">
    <property type="entry name" value="HAD-like"/>
    <property type="match status" value="1"/>
</dbReference>
<keyword evidence="6 10" id="KW-1133">Transmembrane helix</keyword>
<keyword evidence="7 10" id="KW-0472">Membrane</keyword>
<dbReference type="PANTHER" id="PTHR48085">
    <property type="entry name" value="CADMIUM/ZINC-TRANSPORTING ATPASE HMA2-RELATED"/>
    <property type="match status" value="1"/>
</dbReference>
<reference evidence="12 13" key="1">
    <citation type="submission" date="2015-09" db="EMBL/GenBank/DDBJ databases">
        <authorList>
            <consortium name="Pathogen Informatics"/>
        </authorList>
    </citation>
    <scope>NUCLEOTIDE SEQUENCE [LARGE SCALE GENOMIC DNA]</scope>
    <source>
        <strain evidence="12 13">2789STDY5834960</strain>
    </source>
</reference>
<keyword evidence="3" id="KW-0104">Cadmium</keyword>
<dbReference type="Gene3D" id="3.40.1110.10">
    <property type="entry name" value="Calcium-transporting ATPase, cytoplasmic domain N"/>
    <property type="match status" value="1"/>
</dbReference>
<dbReference type="GO" id="GO:0046872">
    <property type="term" value="F:metal ion binding"/>
    <property type="evidence" value="ECO:0007669"/>
    <property type="project" value="UniProtKB-KW"/>
</dbReference>
<dbReference type="InterPro" id="IPR051014">
    <property type="entry name" value="Cation_Transport_ATPase_IB"/>
</dbReference>
<dbReference type="NCBIfam" id="TIGR01494">
    <property type="entry name" value="ATPase_P-type"/>
    <property type="match status" value="1"/>
</dbReference>
<evidence type="ECO:0000259" key="11">
    <source>
        <dbReference type="Pfam" id="PF00122"/>
    </source>
</evidence>
<dbReference type="PANTHER" id="PTHR48085:SF5">
    <property type="entry name" value="CADMIUM_ZINC-TRANSPORTING ATPASE HMA4-RELATED"/>
    <property type="match status" value="1"/>
</dbReference>
<dbReference type="PaxDb" id="166486-ERS852572_02340"/>
<keyword evidence="10" id="KW-0547">Nucleotide-binding</keyword>
<evidence type="ECO:0000256" key="5">
    <source>
        <dbReference type="ARBA" id="ARBA00022967"/>
    </source>
</evidence>
<dbReference type="GO" id="GO:0008551">
    <property type="term" value="F:P-type cadmium transporter activity"/>
    <property type="evidence" value="ECO:0007669"/>
    <property type="project" value="UniProtKB-EC"/>
</dbReference>
<dbReference type="PRINTS" id="PR00120">
    <property type="entry name" value="HATPASE"/>
</dbReference>
<organism evidence="12 13">
    <name type="scientific">Roseburia intestinalis</name>
    <dbReference type="NCBI Taxonomy" id="166486"/>
    <lineage>
        <taxon>Bacteria</taxon>
        <taxon>Bacillati</taxon>
        <taxon>Bacillota</taxon>
        <taxon>Clostridia</taxon>
        <taxon>Lachnospirales</taxon>
        <taxon>Lachnospiraceae</taxon>
        <taxon>Roseburia</taxon>
    </lineage>
</organism>
<dbReference type="SFLD" id="SFLDF00027">
    <property type="entry name" value="p-type_atpase"/>
    <property type="match status" value="1"/>
</dbReference>
<dbReference type="AlphaFoldDB" id="A0A173UV04"/>
<feature type="transmembrane region" description="Helical" evidence="10">
    <location>
        <begin position="709"/>
        <end position="728"/>
    </location>
</feature>
<keyword evidence="4 10" id="KW-0812">Transmembrane</keyword>
<dbReference type="SFLD" id="SFLDG00002">
    <property type="entry name" value="C1.7:_P-type_atpase_like"/>
    <property type="match status" value="1"/>
</dbReference>
<dbReference type="Pfam" id="PF00122">
    <property type="entry name" value="E1-E2_ATPase"/>
    <property type="match status" value="1"/>
</dbReference>
<evidence type="ECO:0000256" key="7">
    <source>
        <dbReference type="ARBA" id="ARBA00023136"/>
    </source>
</evidence>
<keyword evidence="5" id="KW-1278">Translocase</keyword>
<dbReference type="InterPro" id="IPR059000">
    <property type="entry name" value="ATPase_P-type_domA"/>
</dbReference>
<comment type="caution">
    <text evidence="10">Lacks conserved residue(s) required for the propagation of feature annotation.</text>
</comment>
<dbReference type="NCBIfam" id="TIGR01525">
    <property type="entry name" value="ATPase-IB_hvy"/>
    <property type="match status" value="1"/>
</dbReference>
<keyword evidence="12" id="KW-0378">Hydrolase</keyword>
<dbReference type="InterPro" id="IPR023214">
    <property type="entry name" value="HAD_sf"/>
</dbReference>
<evidence type="ECO:0000256" key="8">
    <source>
        <dbReference type="ARBA" id="ARBA00039103"/>
    </source>
</evidence>
<evidence type="ECO:0000256" key="9">
    <source>
        <dbReference type="ARBA" id="ARBA00049338"/>
    </source>
</evidence>
<dbReference type="InterPro" id="IPR036412">
    <property type="entry name" value="HAD-like_sf"/>
</dbReference>
<evidence type="ECO:0000256" key="1">
    <source>
        <dbReference type="ARBA" id="ARBA00004141"/>
    </source>
</evidence>
<feature type="domain" description="P-type ATPase A" evidence="11">
    <location>
        <begin position="259"/>
        <end position="356"/>
    </location>
</feature>
<dbReference type="EMBL" id="CYXZ01000017">
    <property type="protein sequence ID" value="CUN18779.1"/>
    <property type="molecule type" value="Genomic_DNA"/>
</dbReference>
<keyword evidence="10" id="KW-0067">ATP-binding</keyword>
<evidence type="ECO:0000256" key="6">
    <source>
        <dbReference type="ARBA" id="ARBA00022989"/>
    </source>
</evidence>
<dbReference type="InterPro" id="IPR008250">
    <property type="entry name" value="ATPase_P-typ_transduc_dom_A_sf"/>
</dbReference>
<dbReference type="PROSITE" id="PS00154">
    <property type="entry name" value="ATPASE_E1_E2"/>
    <property type="match status" value="1"/>
</dbReference>
<dbReference type="PRINTS" id="PR00119">
    <property type="entry name" value="CATATPASE"/>
</dbReference>
<evidence type="ECO:0000256" key="4">
    <source>
        <dbReference type="ARBA" id="ARBA00022692"/>
    </source>
</evidence>
<protein>
    <recommendedName>
        <fullName evidence="8">Cd(2+)-exporting ATPase</fullName>
        <ecNumber evidence="8">7.2.2.21</ecNumber>
    </recommendedName>
</protein>
<evidence type="ECO:0000313" key="13">
    <source>
        <dbReference type="Proteomes" id="UP000095350"/>
    </source>
</evidence>
<dbReference type="InterPro" id="IPR023299">
    <property type="entry name" value="ATPase_P-typ_cyto_dom_N"/>
</dbReference>
<dbReference type="Proteomes" id="UP000095350">
    <property type="component" value="Unassembled WGS sequence"/>
</dbReference>